<feature type="region of interest" description="Disordered" evidence="1">
    <location>
        <begin position="1"/>
        <end position="29"/>
    </location>
</feature>
<feature type="compositionally biased region" description="Basic and acidic residues" evidence="1">
    <location>
        <begin position="19"/>
        <end position="29"/>
    </location>
</feature>
<sequence>MTPAHGAPSDHPAPRARRSGREPVTDETVARLRVQARTDPASGLPALAEALRGRAYGRPEPRPEDAVPLLEESARIYRALVADGCTEHLADAARALSSLALQLSLAHADGPALAARREAADLARRAEADQPVEGLGQAAVLHADLAHGLAEAGRFDEAVDAARTVADRSRAVTEPGGSDLAWRLLDLTVLLRLADRTEEAVAVEHEALARLREGRREPARSPVPALRTAGAALWFADLGRAEQSHRLLADAARSCELLPARGDAGNFGFNESLRSALFARSGVRDEQAAADAPDPLALGVDPGRPLQPVLGLSLHHWSFSLRESFEDGLATLARAVEAVTGRPEPTDRLPDEDDPSEHPDDPLPLPEDRALLATLGTLTRRLDLRRAVRGDHPTYYAHLTLPRLRRSVRIERHLHATGPTDDTHRLVRALTDLAMAQLVHGAHAEATATLHEAHTLAARPEAPEGR</sequence>
<proteinExistence type="predicted"/>
<reference evidence="2 3" key="1">
    <citation type="submission" date="2018-08" db="EMBL/GenBank/DDBJ databases">
        <title>Diversity &amp; Physiological Properties of Lignin-Decomposing Actinobacteria from Soil.</title>
        <authorList>
            <person name="Roh S.G."/>
            <person name="Kim S.B."/>
        </authorList>
    </citation>
    <scope>NUCLEOTIDE SEQUENCE [LARGE SCALE GENOMIC DNA]</scope>
    <source>
        <strain evidence="2 3">MMS17-GH009</strain>
    </source>
</reference>
<dbReference type="RefSeq" id="WP_117487517.1">
    <property type="nucleotide sequence ID" value="NZ_QVIG01000001.1"/>
</dbReference>
<comment type="caution">
    <text evidence="2">The sequence shown here is derived from an EMBL/GenBank/DDBJ whole genome shotgun (WGS) entry which is preliminary data.</text>
</comment>
<evidence type="ECO:0008006" key="4">
    <source>
        <dbReference type="Google" id="ProtNLM"/>
    </source>
</evidence>
<accession>A0A372ZTT8</accession>
<protein>
    <recommendedName>
        <fullName evidence="4">Tetratricopeptide repeat protein</fullName>
    </recommendedName>
</protein>
<name>A0A372ZTT8_9ACTN</name>
<dbReference type="Proteomes" id="UP000263377">
    <property type="component" value="Unassembled WGS sequence"/>
</dbReference>
<dbReference type="InterPro" id="IPR011990">
    <property type="entry name" value="TPR-like_helical_dom_sf"/>
</dbReference>
<evidence type="ECO:0000313" key="3">
    <source>
        <dbReference type="Proteomes" id="UP000263377"/>
    </source>
</evidence>
<dbReference type="Gene3D" id="1.25.40.10">
    <property type="entry name" value="Tetratricopeptide repeat domain"/>
    <property type="match status" value="1"/>
</dbReference>
<dbReference type="AlphaFoldDB" id="A0A372ZTT8"/>
<dbReference type="EMBL" id="QVIG01000001">
    <property type="protein sequence ID" value="RGD59279.1"/>
    <property type="molecule type" value="Genomic_DNA"/>
</dbReference>
<keyword evidence="3" id="KW-1185">Reference proteome</keyword>
<evidence type="ECO:0000256" key="1">
    <source>
        <dbReference type="SAM" id="MobiDB-lite"/>
    </source>
</evidence>
<evidence type="ECO:0000313" key="2">
    <source>
        <dbReference type="EMBL" id="RGD59279.1"/>
    </source>
</evidence>
<gene>
    <name evidence="2" type="ORF">DR950_17140</name>
</gene>
<feature type="region of interest" description="Disordered" evidence="1">
    <location>
        <begin position="337"/>
        <end position="366"/>
    </location>
</feature>
<organism evidence="2 3">
    <name type="scientific">Kitasatospora xanthocidica</name>
    <dbReference type="NCBI Taxonomy" id="83382"/>
    <lineage>
        <taxon>Bacteria</taxon>
        <taxon>Bacillati</taxon>
        <taxon>Actinomycetota</taxon>
        <taxon>Actinomycetes</taxon>
        <taxon>Kitasatosporales</taxon>
        <taxon>Streptomycetaceae</taxon>
        <taxon>Kitasatospora</taxon>
    </lineage>
</organism>
<feature type="compositionally biased region" description="Basic and acidic residues" evidence="1">
    <location>
        <begin position="356"/>
        <end position="366"/>
    </location>
</feature>